<feature type="transmembrane region" description="Helical" evidence="1">
    <location>
        <begin position="72"/>
        <end position="92"/>
    </location>
</feature>
<dbReference type="AlphaFoldDB" id="A0A2T4YYB2"/>
<proteinExistence type="predicted"/>
<organism evidence="2 3">
    <name type="scientific">Phreatobacter oligotrophus</name>
    <dbReference type="NCBI Taxonomy" id="1122261"/>
    <lineage>
        <taxon>Bacteria</taxon>
        <taxon>Pseudomonadati</taxon>
        <taxon>Pseudomonadota</taxon>
        <taxon>Alphaproteobacteria</taxon>
        <taxon>Hyphomicrobiales</taxon>
        <taxon>Phreatobacteraceae</taxon>
        <taxon>Phreatobacter</taxon>
    </lineage>
</organism>
<dbReference type="EMBL" id="PZZL01000009">
    <property type="protein sequence ID" value="PTM51723.1"/>
    <property type="molecule type" value="Genomic_DNA"/>
</dbReference>
<accession>A0A2T4YYB2</accession>
<keyword evidence="1" id="KW-0472">Membrane</keyword>
<dbReference type="InterPro" id="IPR018687">
    <property type="entry name" value="DUF2177_membr"/>
</dbReference>
<keyword evidence="3" id="KW-1185">Reference proteome</keyword>
<evidence type="ECO:0000256" key="1">
    <source>
        <dbReference type="SAM" id="Phobius"/>
    </source>
</evidence>
<evidence type="ECO:0000313" key="2">
    <source>
        <dbReference type="EMBL" id="PTM51723.1"/>
    </source>
</evidence>
<keyword evidence="1" id="KW-1133">Transmembrane helix</keyword>
<reference evidence="2 3" key="1">
    <citation type="submission" date="2018-04" db="EMBL/GenBank/DDBJ databases">
        <title>Genomic Encyclopedia of Archaeal and Bacterial Type Strains, Phase II (KMG-II): from individual species to whole genera.</title>
        <authorList>
            <person name="Goeker M."/>
        </authorList>
    </citation>
    <scope>NUCLEOTIDE SEQUENCE [LARGE SCALE GENOMIC DNA]</scope>
    <source>
        <strain evidence="2 3">DSM 25521</strain>
    </source>
</reference>
<name>A0A2T4YYB2_9HYPH</name>
<dbReference type="Pfam" id="PF09945">
    <property type="entry name" value="DUF2177"/>
    <property type="match status" value="1"/>
</dbReference>
<feature type="transmembrane region" description="Helical" evidence="1">
    <location>
        <begin position="7"/>
        <end position="26"/>
    </location>
</feature>
<feature type="transmembrane region" description="Helical" evidence="1">
    <location>
        <begin position="112"/>
        <end position="130"/>
    </location>
</feature>
<protein>
    <submittedName>
        <fullName evidence="2">Putative membrane protein</fullName>
    </submittedName>
</protein>
<gene>
    <name evidence="2" type="ORF">C8P69_1099</name>
</gene>
<feature type="transmembrane region" description="Helical" evidence="1">
    <location>
        <begin position="46"/>
        <end position="65"/>
    </location>
</feature>
<evidence type="ECO:0000313" key="3">
    <source>
        <dbReference type="Proteomes" id="UP000241808"/>
    </source>
</evidence>
<comment type="caution">
    <text evidence="2">The sequence shown here is derived from an EMBL/GenBank/DDBJ whole genome shotgun (WGS) entry which is preliminary data.</text>
</comment>
<sequence>MIQRLVVAYFVTLLAFILIDVPYLMAFGVPMFRAVLGDVLLQDARLLPAALFYLLFPAGIVHFAIRPALADGSLATAAGNGAAFGFFAYITYELTNHATMRLWSWGLVITDTAWGTVLTGASAVIGLLAARRLSARAPG</sequence>
<keyword evidence="1" id="KW-0812">Transmembrane</keyword>
<dbReference type="Proteomes" id="UP000241808">
    <property type="component" value="Unassembled WGS sequence"/>
</dbReference>
<dbReference type="RefSeq" id="WP_170118292.1">
    <property type="nucleotide sequence ID" value="NZ_PZZL01000009.1"/>
</dbReference>